<dbReference type="Proteomes" id="UP000005435">
    <property type="component" value="Chromosome"/>
</dbReference>
<keyword evidence="1" id="KW-0175">Coiled coil</keyword>
<dbReference type="Pfam" id="PF18960">
    <property type="entry name" value="DUF5702"/>
    <property type="match status" value="1"/>
</dbReference>
<evidence type="ECO:0000256" key="1">
    <source>
        <dbReference type="SAM" id="Coils"/>
    </source>
</evidence>
<sequence precursor="true">MNFFQKTKGAISIFLVIILVPMITLSGLFVDAGRVKLSRAVMSSAGDLVMNTALTNYDTVLKDMYGLFATAQDKEDLFAKLEDYYRTSIISAGVNGEEADAYVAYLMKTLGMVSEEETSDLLNMQLIDFAINEVENANMANATIVKSGIVNFMKYRGPINIGLSFFNALQTFTSLSKSTELVEKRKEYYEEQESVMKNCKEAWKYINNYNKNDMLKTETYFDDFKNESRRFKEKYTDIGKKIIKDLYDTQRYANNPLKPLRDYDFDYESNAQMIERKIRAFNDAVTRLEEKEREVNEYVYPDGAYDLQYLVQGNRRKIFENYANAMENLNKCYQDLICAIENEMEEIIKIDEVTGLPIVRKEKVSPTRSTTEYDNIFESKKRIYDEKLSKLSRIAESIGTKVDPTETNNKIVELYNKFTKFKNDLEDAKRNLDKALEYLNKVYNAVKPEGTLEKIKSEWEATTRAEELANSPLAKQDAAEIKNLSSFLKANEVEALINRLRNISTNLGNMLSELEKFAFFDTKLSEIKDYESMKNVIEGEIGSTELKSVPIKEIELNNKINIWLLDCFTEGEVNADWINRTGTQINLSTQDKLNFYVFLYTNFNKVEENSSKESEGRNLHKEARDKLEDKAEDIAEEAEAEDEEAKASREIKDKPELPSKLNVGGGQETQSRKVTTNKDSAVSDTKKSLSGMFSNLGRALKNAGITLRDDIYISDYIMSMFSYDTIEKELKHDHPDADLKSMLKTLTKNPIDEDHNFAYRREIEYIIFGGKNSSNVKKAYGSIFGIRLAFNLIYAFTDSEIRDGAMAIAVPISAATFGVVPAPLIQVGIIIGISIAESALDIKDLKKGEPVPLFKNKQTWRVSLTGVVRILKKEAMDVLQDAADVVIDEARNRLNEFLDKTDQELQEMINSGAREVDELLDSVEVSFNSMIERHANMAIQKLTTLVSNAIEEAKMDDKFNKVNYIKEGLDKWLEEERAISGEDSLSYIAKYEAVNIIKERIDTILSQFESAINSVTESAESAIIDIGVALQGEIGRIRSVINRKLADGTEKINAYRENMKEQIRSSIDDGAEALKNTINEKLDGVFGGTTGEGISLNKGDSTGMASLLSFQYSDYLRLFTLIGLLANPDAILLRTADVIQCNMQLIQSDESYRLKNAVAYVEVNATVQVKPLFLALPLFADVESNPKDDSNWYTIKYKGIKGY</sequence>
<evidence type="ECO:0000313" key="5">
    <source>
        <dbReference type="Proteomes" id="UP000005435"/>
    </source>
</evidence>
<keyword evidence="3" id="KW-1133">Transmembrane helix</keyword>
<evidence type="ECO:0000256" key="3">
    <source>
        <dbReference type="SAM" id="Phobius"/>
    </source>
</evidence>
<dbReference type="EMBL" id="CP003065">
    <property type="protein sequence ID" value="AEV67155.1"/>
    <property type="molecule type" value="Genomic_DNA"/>
</dbReference>
<dbReference type="AlphaFoldDB" id="G8LS94"/>
<organism evidence="4 5">
    <name type="scientific">Acetivibrio clariflavus (strain DSM 19732 / NBRC 101661 / EBR45)</name>
    <name type="common">Clostridium clariflavum</name>
    <dbReference type="NCBI Taxonomy" id="720554"/>
    <lineage>
        <taxon>Bacteria</taxon>
        <taxon>Bacillati</taxon>
        <taxon>Bacillota</taxon>
        <taxon>Clostridia</taxon>
        <taxon>Eubacteriales</taxon>
        <taxon>Oscillospiraceae</taxon>
        <taxon>Acetivibrio</taxon>
    </lineage>
</organism>
<accession>G8LS94</accession>
<feature type="compositionally biased region" description="Acidic residues" evidence="2">
    <location>
        <begin position="634"/>
        <end position="644"/>
    </location>
</feature>
<dbReference type="KEGG" id="ccl:Clocl_0426"/>
<protein>
    <submittedName>
        <fullName evidence="4">Uncharacterized protein</fullName>
    </submittedName>
</protein>
<evidence type="ECO:0000313" key="4">
    <source>
        <dbReference type="EMBL" id="AEV67155.1"/>
    </source>
</evidence>
<dbReference type="STRING" id="720554.Clocl_0426"/>
<keyword evidence="3" id="KW-0472">Membrane</keyword>
<feature type="transmembrane region" description="Helical" evidence="3">
    <location>
        <begin position="12"/>
        <end position="30"/>
    </location>
</feature>
<feature type="compositionally biased region" description="Polar residues" evidence="2">
    <location>
        <begin position="668"/>
        <end position="683"/>
    </location>
</feature>
<name>G8LS94_ACECE</name>
<dbReference type="HOGENOM" id="CLU_264165_0_0_9"/>
<reference evidence="5" key="1">
    <citation type="submission" date="2011-12" db="EMBL/GenBank/DDBJ databases">
        <title>Complete sequence of Clostridium clariflavum DSM 19732.</title>
        <authorList>
            <consortium name="US DOE Joint Genome Institute"/>
            <person name="Lucas S."/>
            <person name="Han J."/>
            <person name="Lapidus A."/>
            <person name="Cheng J.-F."/>
            <person name="Goodwin L."/>
            <person name="Pitluck S."/>
            <person name="Peters L."/>
            <person name="Teshima H."/>
            <person name="Detter J.C."/>
            <person name="Han C."/>
            <person name="Tapia R."/>
            <person name="Land M."/>
            <person name="Hauser L."/>
            <person name="Kyrpides N."/>
            <person name="Ivanova N."/>
            <person name="Pagani I."/>
            <person name="Kitzmiller T."/>
            <person name="Lynd L."/>
            <person name="Izquierdo J."/>
            <person name="Woyke T."/>
        </authorList>
    </citation>
    <scope>NUCLEOTIDE SEQUENCE [LARGE SCALE GENOMIC DNA]</scope>
    <source>
        <strain evidence="5">DSM 19732 / NBRC 101661 / EBR45</strain>
    </source>
</reference>
<keyword evidence="3" id="KW-0812">Transmembrane</keyword>
<feature type="region of interest" description="Disordered" evidence="2">
    <location>
        <begin position="633"/>
        <end position="683"/>
    </location>
</feature>
<dbReference type="RefSeq" id="WP_014253787.1">
    <property type="nucleotide sequence ID" value="NC_016627.1"/>
</dbReference>
<reference evidence="4 5" key="2">
    <citation type="journal article" date="2012" name="Stand. Genomic Sci.">
        <title>Complete Genome Sequence of Clostridium clariflavum DSM 19732.</title>
        <authorList>
            <person name="Izquierdo J.A."/>
            <person name="Goodwin L."/>
            <person name="Davenport K.W."/>
            <person name="Teshima H."/>
            <person name="Bruce D."/>
            <person name="Detter C."/>
            <person name="Tapia R."/>
            <person name="Han S."/>
            <person name="Land M."/>
            <person name="Hauser L."/>
            <person name="Jeffries C.D."/>
            <person name="Han J."/>
            <person name="Pitluck S."/>
            <person name="Nolan M."/>
            <person name="Chen A."/>
            <person name="Huntemann M."/>
            <person name="Mavromatis K."/>
            <person name="Mikhailova N."/>
            <person name="Liolios K."/>
            <person name="Woyke T."/>
            <person name="Lynd L.R."/>
        </authorList>
    </citation>
    <scope>NUCLEOTIDE SEQUENCE [LARGE SCALE GENOMIC DNA]</scope>
    <source>
        <strain evidence="5">DSM 19732 / NBRC 101661 / EBR45</strain>
    </source>
</reference>
<keyword evidence="5" id="KW-1185">Reference proteome</keyword>
<dbReference type="OrthoDB" id="5135382at2"/>
<evidence type="ECO:0000256" key="2">
    <source>
        <dbReference type="SAM" id="MobiDB-lite"/>
    </source>
</evidence>
<proteinExistence type="predicted"/>
<feature type="compositionally biased region" description="Basic and acidic residues" evidence="2">
    <location>
        <begin position="645"/>
        <end position="657"/>
    </location>
</feature>
<dbReference type="InterPro" id="IPR043756">
    <property type="entry name" value="DUF5702"/>
</dbReference>
<feature type="coiled-coil region" evidence="1">
    <location>
        <begin position="411"/>
        <end position="445"/>
    </location>
</feature>
<gene>
    <name evidence="4" type="ordered locus">Clocl_0426</name>
</gene>
<dbReference type="eggNOG" id="ENOG5032F6S">
    <property type="taxonomic scope" value="Bacteria"/>
</dbReference>